<dbReference type="RefSeq" id="WP_145457228.1">
    <property type="nucleotide sequence ID" value="NZ_CP036317.1"/>
</dbReference>
<proteinExistence type="predicted"/>
<dbReference type="OrthoDB" id="291974at2"/>
<dbReference type="AlphaFoldDB" id="A0A518FS72"/>
<protein>
    <submittedName>
        <fullName evidence="2">Uncharacterized protein</fullName>
    </submittedName>
</protein>
<sequence>MTAKHAFLTVLISIVIFALLGAVGSQLVHVLFPNYYRAVFRIPDSSLSSPAQVGMQLGITQGAGLGVFLALGILGITAWQARAQTSPNIETAAPTARQGFWHGKLIWALVTLMLVVFCSAVTFVAGGIMAQQQLYLRMRAEKQEILAQVLSENDYPGLKSEFSSAAQVYLTGTVANEEQWEHLRQQLVQACGTEEAEKMIRLVEVNQASQ</sequence>
<gene>
    <name evidence="2" type="ORF">Pan153_38230</name>
</gene>
<evidence type="ECO:0000256" key="1">
    <source>
        <dbReference type="SAM" id="Phobius"/>
    </source>
</evidence>
<name>A0A518FS72_9PLAN</name>
<keyword evidence="1" id="KW-0812">Transmembrane</keyword>
<evidence type="ECO:0000313" key="3">
    <source>
        <dbReference type="Proteomes" id="UP000320839"/>
    </source>
</evidence>
<accession>A0A518FS72</accession>
<keyword evidence="1" id="KW-0472">Membrane</keyword>
<dbReference type="EMBL" id="CP036317">
    <property type="protein sequence ID" value="QDV19160.1"/>
    <property type="molecule type" value="Genomic_DNA"/>
</dbReference>
<dbReference type="Proteomes" id="UP000320839">
    <property type="component" value="Chromosome"/>
</dbReference>
<keyword evidence="1" id="KW-1133">Transmembrane helix</keyword>
<feature type="transmembrane region" description="Helical" evidence="1">
    <location>
        <begin position="105"/>
        <end position="130"/>
    </location>
</feature>
<evidence type="ECO:0000313" key="2">
    <source>
        <dbReference type="EMBL" id="QDV19160.1"/>
    </source>
</evidence>
<organism evidence="2 3">
    <name type="scientific">Gimesia panareensis</name>
    <dbReference type="NCBI Taxonomy" id="2527978"/>
    <lineage>
        <taxon>Bacteria</taxon>
        <taxon>Pseudomonadati</taxon>
        <taxon>Planctomycetota</taxon>
        <taxon>Planctomycetia</taxon>
        <taxon>Planctomycetales</taxon>
        <taxon>Planctomycetaceae</taxon>
        <taxon>Gimesia</taxon>
    </lineage>
</organism>
<feature type="transmembrane region" description="Helical" evidence="1">
    <location>
        <begin position="6"/>
        <end position="32"/>
    </location>
</feature>
<reference evidence="2 3" key="1">
    <citation type="submission" date="2019-02" db="EMBL/GenBank/DDBJ databases">
        <title>Deep-cultivation of Planctomycetes and their phenomic and genomic characterization uncovers novel biology.</title>
        <authorList>
            <person name="Wiegand S."/>
            <person name="Jogler M."/>
            <person name="Boedeker C."/>
            <person name="Pinto D."/>
            <person name="Vollmers J."/>
            <person name="Rivas-Marin E."/>
            <person name="Kohn T."/>
            <person name="Peeters S.H."/>
            <person name="Heuer A."/>
            <person name="Rast P."/>
            <person name="Oberbeckmann S."/>
            <person name="Bunk B."/>
            <person name="Jeske O."/>
            <person name="Meyerdierks A."/>
            <person name="Storesund J.E."/>
            <person name="Kallscheuer N."/>
            <person name="Luecker S."/>
            <person name="Lage O.M."/>
            <person name="Pohl T."/>
            <person name="Merkel B.J."/>
            <person name="Hornburger P."/>
            <person name="Mueller R.-W."/>
            <person name="Bruemmer F."/>
            <person name="Labrenz M."/>
            <person name="Spormann A.M."/>
            <person name="Op den Camp H."/>
            <person name="Overmann J."/>
            <person name="Amann R."/>
            <person name="Jetten M.S.M."/>
            <person name="Mascher T."/>
            <person name="Medema M.H."/>
            <person name="Devos D.P."/>
            <person name="Kaster A.-K."/>
            <person name="Ovreas L."/>
            <person name="Rohde M."/>
            <person name="Galperin M.Y."/>
            <person name="Jogler C."/>
        </authorList>
    </citation>
    <scope>NUCLEOTIDE SEQUENCE [LARGE SCALE GENOMIC DNA]</scope>
    <source>
        <strain evidence="2 3">Pan153</strain>
    </source>
</reference>
<feature type="transmembrane region" description="Helical" evidence="1">
    <location>
        <begin position="53"/>
        <end position="79"/>
    </location>
</feature>